<evidence type="ECO:0000313" key="10">
    <source>
        <dbReference type="EMBL" id="MEB3048983.1"/>
    </source>
</evidence>
<name>A0ABU5YJP4_9MYCO</name>
<protein>
    <submittedName>
        <fullName evidence="10">Acyl-CoA dehydrogenase family protein</fullName>
    </submittedName>
</protein>
<dbReference type="SUPFAM" id="SSF47203">
    <property type="entry name" value="Acyl-CoA dehydrogenase C-terminal domain-like"/>
    <property type="match status" value="1"/>
</dbReference>
<dbReference type="InterPro" id="IPR036250">
    <property type="entry name" value="AcylCo_DH-like_C"/>
</dbReference>
<keyword evidence="3 5" id="KW-0285">Flavoprotein</keyword>
<keyword evidence="5" id="KW-0560">Oxidoreductase</keyword>
<evidence type="ECO:0000256" key="5">
    <source>
        <dbReference type="RuleBase" id="RU362125"/>
    </source>
</evidence>
<dbReference type="Proteomes" id="UP001299046">
    <property type="component" value="Unassembled WGS sequence"/>
</dbReference>
<accession>A0ABU5YJP4</accession>
<evidence type="ECO:0000259" key="8">
    <source>
        <dbReference type="Pfam" id="PF02770"/>
    </source>
</evidence>
<dbReference type="Gene3D" id="2.40.110.10">
    <property type="entry name" value="Butyryl-CoA Dehydrogenase, subunit A, domain 2"/>
    <property type="match status" value="1"/>
</dbReference>
<organism evidence="10 11">
    <name type="scientific">[Mycobacterium] zoologicum</name>
    <dbReference type="NCBI Taxonomy" id="2872311"/>
    <lineage>
        <taxon>Bacteria</taxon>
        <taxon>Bacillati</taxon>
        <taxon>Actinomycetota</taxon>
        <taxon>Actinomycetes</taxon>
        <taxon>Mycobacteriales</taxon>
        <taxon>Mycobacteriaceae</taxon>
        <taxon>Mycolicibacter</taxon>
    </lineage>
</organism>
<proteinExistence type="inferred from homology"/>
<evidence type="ECO:0000256" key="6">
    <source>
        <dbReference type="SAM" id="MobiDB-lite"/>
    </source>
</evidence>
<dbReference type="RefSeq" id="WP_224861644.1">
    <property type="nucleotide sequence ID" value="NZ_JAYJJS010000004.1"/>
</dbReference>
<dbReference type="InterPro" id="IPR037069">
    <property type="entry name" value="AcylCoA_DH/ox_N_sf"/>
</dbReference>
<comment type="caution">
    <text evidence="10">The sequence shown here is derived from an EMBL/GenBank/DDBJ whole genome shotgun (WGS) entry which is preliminary data.</text>
</comment>
<sequence length="469" mass="49674">MTDTAPATTGSKGRTRRTGPSSAIGLGSHKRSPIATALAIVTPLVGQEFLDRHNLRSPLNRALNYGVKTVFSVGATAGREFKRVQTLGKSPTRLKASGKDYFDLTPDDDQQMIVETVEEFAAELLRPAAHDADEAADYPATLLTKAAELGVTAINIPEDFDGIAAQRSAVTNVLVAEALAYGDMGLALPILAPGGFASALTHWGSADQQATYLPSFAGENVPQACVAITEPHPLFDPTNLKTTAVRTPSGYRLDGVKSLVPAATSAEVFIVAAQLSGKPALFIVESSAKGLSIKPDPSMGIRAAALGQIELNQVSVPLSARLGEADTTEADHATNYSEAIALSRLGWGALAVGTSHAVLDYVMPYVKEREAFGEPIARRQSVAFMCANIAIELDGLRLVVWRGACRAEQGLPFIREAALAKRLGTDKGMQIGLDGVQLLGGHGYTKEHPVERWYRDLRAIGVAEGVLVI</sequence>
<dbReference type="InterPro" id="IPR046373">
    <property type="entry name" value="Acyl-CoA_Oxase/DH_mid-dom_sf"/>
</dbReference>
<feature type="domain" description="Acyl-CoA dehydrogenase/oxidase C-terminal" evidence="7">
    <location>
        <begin position="338"/>
        <end position="465"/>
    </location>
</feature>
<dbReference type="InterPro" id="IPR006091">
    <property type="entry name" value="Acyl-CoA_Oxase/DH_mid-dom"/>
</dbReference>
<keyword evidence="4 5" id="KW-0274">FAD</keyword>
<evidence type="ECO:0000256" key="4">
    <source>
        <dbReference type="ARBA" id="ARBA00022827"/>
    </source>
</evidence>
<dbReference type="Gene3D" id="1.20.140.10">
    <property type="entry name" value="Butyryl-CoA Dehydrogenase, subunit A, domain 3"/>
    <property type="match status" value="1"/>
</dbReference>
<feature type="domain" description="Acyl-CoA oxidase/dehydrogenase middle" evidence="8">
    <location>
        <begin position="225"/>
        <end position="314"/>
    </location>
</feature>
<dbReference type="InterPro" id="IPR009100">
    <property type="entry name" value="AcylCoA_DH/oxidase_NM_dom_sf"/>
</dbReference>
<comment type="similarity">
    <text evidence="2 5">Belongs to the acyl-CoA dehydrogenase family.</text>
</comment>
<feature type="domain" description="Acyl-CoA dehydrogenase/oxidase N-terminal" evidence="9">
    <location>
        <begin position="108"/>
        <end position="217"/>
    </location>
</feature>
<dbReference type="InterPro" id="IPR006089">
    <property type="entry name" value="Acyl-CoA_DH_CS"/>
</dbReference>
<dbReference type="Gene3D" id="1.10.540.10">
    <property type="entry name" value="Acyl-CoA dehydrogenase/oxidase, N-terminal domain"/>
    <property type="match status" value="1"/>
</dbReference>
<feature type="region of interest" description="Disordered" evidence="6">
    <location>
        <begin position="1"/>
        <end position="28"/>
    </location>
</feature>
<dbReference type="Pfam" id="PF02771">
    <property type="entry name" value="Acyl-CoA_dh_N"/>
    <property type="match status" value="1"/>
</dbReference>
<comment type="cofactor">
    <cofactor evidence="1 5">
        <name>FAD</name>
        <dbReference type="ChEBI" id="CHEBI:57692"/>
    </cofactor>
</comment>
<reference evidence="10 11" key="1">
    <citation type="submission" date="2023-12" db="EMBL/GenBank/DDBJ databases">
        <title>Description of new species of Mycobacterium terrae complex isolated from sewage at the Sao Paulo Zoological Park Foundation in Brazil.</title>
        <authorList>
            <person name="Romagnoli C.L."/>
            <person name="Conceicao E.C."/>
            <person name="Machado E."/>
            <person name="Barreto L.B.P.F."/>
            <person name="Sharma A."/>
            <person name="Silva N.M."/>
            <person name="Marques L.E."/>
            <person name="Juliana M.A."/>
            <person name="Lourenco M.C.S."/>
            <person name="Digiampietri L.A."/>
            <person name="Suffys P.N."/>
            <person name="Viana-Niero C."/>
        </authorList>
    </citation>
    <scope>NUCLEOTIDE SEQUENCE [LARGE SCALE GENOMIC DNA]</scope>
    <source>
        <strain evidence="10 11">MYC123</strain>
    </source>
</reference>
<evidence type="ECO:0000256" key="3">
    <source>
        <dbReference type="ARBA" id="ARBA00022630"/>
    </source>
</evidence>
<dbReference type="EMBL" id="JAYJJT010000003">
    <property type="protein sequence ID" value="MEB3048983.1"/>
    <property type="molecule type" value="Genomic_DNA"/>
</dbReference>
<dbReference type="InterPro" id="IPR009075">
    <property type="entry name" value="AcylCo_DH/oxidase_C"/>
</dbReference>
<dbReference type="InterPro" id="IPR013786">
    <property type="entry name" value="AcylCoA_DH/ox_N"/>
</dbReference>
<gene>
    <name evidence="10" type="ORF">KV112_04370</name>
</gene>
<feature type="compositionally biased region" description="Low complexity" evidence="6">
    <location>
        <begin position="8"/>
        <end position="22"/>
    </location>
</feature>
<evidence type="ECO:0000259" key="7">
    <source>
        <dbReference type="Pfam" id="PF00441"/>
    </source>
</evidence>
<dbReference type="PANTHER" id="PTHR43884:SF12">
    <property type="entry name" value="ISOVALERYL-COA DEHYDROGENASE, MITOCHONDRIAL-RELATED"/>
    <property type="match status" value="1"/>
</dbReference>
<evidence type="ECO:0000256" key="2">
    <source>
        <dbReference type="ARBA" id="ARBA00009347"/>
    </source>
</evidence>
<evidence type="ECO:0000259" key="9">
    <source>
        <dbReference type="Pfam" id="PF02771"/>
    </source>
</evidence>
<keyword evidence="11" id="KW-1185">Reference proteome</keyword>
<dbReference type="PROSITE" id="PS00073">
    <property type="entry name" value="ACYL_COA_DH_2"/>
    <property type="match status" value="1"/>
</dbReference>
<dbReference type="Pfam" id="PF02770">
    <property type="entry name" value="Acyl-CoA_dh_M"/>
    <property type="match status" value="1"/>
</dbReference>
<dbReference type="Pfam" id="PF00441">
    <property type="entry name" value="Acyl-CoA_dh_1"/>
    <property type="match status" value="1"/>
</dbReference>
<evidence type="ECO:0000313" key="11">
    <source>
        <dbReference type="Proteomes" id="UP001299046"/>
    </source>
</evidence>
<evidence type="ECO:0000256" key="1">
    <source>
        <dbReference type="ARBA" id="ARBA00001974"/>
    </source>
</evidence>
<dbReference type="PANTHER" id="PTHR43884">
    <property type="entry name" value="ACYL-COA DEHYDROGENASE"/>
    <property type="match status" value="1"/>
</dbReference>
<dbReference type="SUPFAM" id="SSF56645">
    <property type="entry name" value="Acyl-CoA dehydrogenase NM domain-like"/>
    <property type="match status" value="1"/>
</dbReference>